<dbReference type="Pfam" id="PF02225">
    <property type="entry name" value="PA"/>
    <property type="match status" value="1"/>
</dbReference>
<dbReference type="InterPro" id="IPR017312">
    <property type="entry name" value="Subtilisin_Alteromonadales"/>
</dbReference>
<dbReference type="PIRSF" id="PIRSF037898">
    <property type="entry name" value="Subtilisin_rel_Sputw3181_3341"/>
    <property type="match status" value="1"/>
</dbReference>
<keyword evidence="3 9" id="KW-0645">Protease</keyword>
<feature type="active site" description="Charge relay system" evidence="8 9">
    <location>
        <position position="219"/>
    </location>
</feature>
<feature type="chain" id="PRO_5012939972" evidence="12">
    <location>
        <begin position="33"/>
        <end position="1141"/>
    </location>
</feature>
<comment type="similarity">
    <text evidence="2 9 10">Belongs to the peptidase S8 family.</text>
</comment>
<dbReference type="Pfam" id="PF00082">
    <property type="entry name" value="Peptidase_S8"/>
    <property type="match status" value="1"/>
</dbReference>
<dbReference type="InterPro" id="IPR041469">
    <property type="entry name" value="Subtilisin-like_FN3"/>
</dbReference>
<dbReference type="CDD" id="cd04852">
    <property type="entry name" value="Peptidases_S8_3"/>
    <property type="match status" value="1"/>
</dbReference>
<name>A0A222G8X5_9GAMM</name>
<dbReference type="Gene3D" id="3.40.50.200">
    <property type="entry name" value="Peptidase S8/S53 domain"/>
    <property type="match status" value="1"/>
</dbReference>
<dbReference type="Gene3D" id="3.50.30.30">
    <property type="match status" value="1"/>
</dbReference>
<feature type="domain" description="Inhibitor I9" evidence="15">
    <location>
        <begin position="66"/>
        <end position="169"/>
    </location>
</feature>
<dbReference type="Pfam" id="PF17766">
    <property type="entry name" value="fn3_6"/>
    <property type="match status" value="1"/>
</dbReference>
<evidence type="ECO:0000256" key="4">
    <source>
        <dbReference type="ARBA" id="ARBA00022729"/>
    </source>
</evidence>
<feature type="active site" description="Charge relay system" evidence="8 9">
    <location>
        <position position="287"/>
    </location>
</feature>
<evidence type="ECO:0000259" key="14">
    <source>
        <dbReference type="Pfam" id="PF02225"/>
    </source>
</evidence>
<dbReference type="PROSITE" id="PS00138">
    <property type="entry name" value="SUBTILASE_SER"/>
    <property type="match status" value="1"/>
</dbReference>
<comment type="subcellular location">
    <subcellularLocation>
        <location evidence="1">Secreted</location>
    </subcellularLocation>
</comment>
<evidence type="ECO:0000256" key="12">
    <source>
        <dbReference type="SAM" id="SignalP"/>
    </source>
</evidence>
<feature type="domain" description="PA" evidence="14">
    <location>
        <begin position="465"/>
        <end position="544"/>
    </location>
</feature>
<dbReference type="Gene3D" id="3.30.70.80">
    <property type="entry name" value="Peptidase S8 propeptide/proteinase inhibitor I9"/>
    <property type="match status" value="1"/>
</dbReference>
<evidence type="ECO:0000256" key="8">
    <source>
        <dbReference type="PIRSR" id="PIRSR615500-1"/>
    </source>
</evidence>
<dbReference type="GO" id="GO:0004252">
    <property type="term" value="F:serine-type endopeptidase activity"/>
    <property type="evidence" value="ECO:0007669"/>
    <property type="project" value="UniProtKB-UniRule"/>
</dbReference>
<dbReference type="InterPro" id="IPR003137">
    <property type="entry name" value="PA_domain"/>
</dbReference>
<dbReference type="PROSITE" id="PS00136">
    <property type="entry name" value="SUBTILASE_ASP"/>
    <property type="match status" value="1"/>
</dbReference>
<dbReference type="InterPro" id="IPR010259">
    <property type="entry name" value="S8pro/Inhibitor_I9"/>
</dbReference>
<dbReference type="AlphaFoldDB" id="A0A222G8X5"/>
<dbReference type="OrthoDB" id="614750at2"/>
<dbReference type="EMBL" id="CP020465">
    <property type="protein sequence ID" value="ASP48346.1"/>
    <property type="molecule type" value="Genomic_DNA"/>
</dbReference>
<reference evidence="17 18" key="1">
    <citation type="submission" date="2017-08" db="EMBL/GenBank/DDBJ databases">
        <title>Complete genome of Colwellia sp. NB097-1, a psychrophile bacterium ioslated from Bering Sea.</title>
        <authorList>
            <person name="Chen X."/>
        </authorList>
    </citation>
    <scope>NUCLEOTIDE SEQUENCE [LARGE SCALE GENOMIC DNA]</scope>
    <source>
        <strain evidence="17 18">NB097-1</strain>
    </source>
</reference>
<dbReference type="CDD" id="cd02120">
    <property type="entry name" value="PA_subtilisin_like"/>
    <property type="match status" value="1"/>
</dbReference>
<feature type="domain" description="Subtilisin-like protease fibronectin type-III" evidence="16">
    <location>
        <begin position="711"/>
        <end position="805"/>
    </location>
</feature>
<dbReference type="SUPFAM" id="SSF52743">
    <property type="entry name" value="Subtilisin-like"/>
    <property type="match status" value="1"/>
</dbReference>
<dbReference type="InterPro" id="IPR037045">
    <property type="entry name" value="S8pro/Inhibitor_I9_sf"/>
</dbReference>
<evidence type="ECO:0000256" key="7">
    <source>
        <dbReference type="ARBA" id="ARBA00023180"/>
    </source>
</evidence>
<evidence type="ECO:0000256" key="10">
    <source>
        <dbReference type="RuleBase" id="RU003355"/>
    </source>
</evidence>
<dbReference type="GO" id="GO:0005576">
    <property type="term" value="C:extracellular region"/>
    <property type="evidence" value="ECO:0007669"/>
    <property type="project" value="UniProtKB-SubCell"/>
</dbReference>
<dbReference type="InterPro" id="IPR023827">
    <property type="entry name" value="Peptidase_S8_Asp-AS"/>
</dbReference>
<dbReference type="InterPro" id="IPR000209">
    <property type="entry name" value="Peptidase_S8/S53_dom"/>
</dbReference>
<keyword evidence="7" id="KW-0325">Glycoprotein</keyword>
<dbReference type="PANTHER" id="PTHR10795">
    <property type="entry name" value="PROPROTEIN CONVERTASE SUBTILISIN/KEXIN"/>
    <property type="match status" value="1"/>
</dbReference>
<feature type="domain" description="Peptidase S8/S53" evidence="13">
    <location>
        <begin position="210"/>
        <end position="657"/>
    </location>
</feature>
<evidence type="ECO:0000256" key="3">
    <source>
        <dbReference type="ARBA" id="ARBA00022670"/>
    </source>
</evidence>
<keyword evidence="18" id="KW-1185">Reference proteome</keyword>
<dbReference type="InterPro" id="IPR034197">
    <property type="entry name" value="Peptidases_S8_3"/>
</dbReference>
<evidence type="ECO:0000313" key="18">
    <source>
        <dbReference type="Proteomes" id="UP000202259"/>
    </source>
</evidence>
<dbReference type="NCBIfam" id="TIGR01451">
    <property type="entry name" value="B_ant_repeat"/>
    <property type="match status" value="1"/>
</dbReference>
<feature type="signal peptide" evidence="12">
    <location>
        <begin position="1"/>
        <end position="32"/>
    </location>
</feature>
<keyword evidence="6 9" id="KW-0720">Serine protease</keyword>
<keyword evidence="5 9" id="KW-0378">Hydrolase</keyword>
<dbReference type="GO" id="GO:0006508">
    <property type="term" value="P:proteolysis"/>
    <property type="evidence" value="ECO:0007669"/>
    <property type="project" value="UniProtKB-KW"/>
</dbReference>
<dbReference type="PRINTS" id="PR00723">
    <property type="entry name" value="SUBTILISIN"/>
</dbReference>
<dbReference type="PROSITE" id="PS51892">
    <property type="entry name" value="SUBTILASE"/>
    <property type="match status" value="1"/>
</dbReference>
<dbReference type="InterPro" id="IPR015500">
    <property type="entry name" value="Peptidase_S8_subtilisin-rel"/>
</dbReference>
<protein>
    <submittedName>
        <fullName evidence="17">Uncharacterized protein</fullName>
    </submittedName>
</protein>
<dbReference type="InterPro" id="IPR047589">
    <property type="entry name" value="DUF11_rpt"/>
</dbReference>
<evidence type="ECO:0000256" key="5">
    <source>
        <dbReference type="ARBA" id="ARBA00022801"/>
    </source>
</evidence>
<evidence type="ECO:0000259" key="13">
    <source>
        <dbReference type="Pfam" id="PF00082"/>
    </source>
</evidence>
<proteinExistence type="inferred from homology"/>
<organism evidence="17 18">
    <name type="scientific">Cognaticolwellia beringensis</name>
    <dbReference type="NCBI Taxonomy" id="1967665"/>
    <lineage>
        <taxon>Bacteria</taxon>
        <taxon>Pseudomonadati</taxon>
        <taxon>Pseudomonadota</taxon>
        <taxon>Gammaproteobacteria</taxon>
        <taxon>Alteromonadales</taxon>
        <taxon>Colwelliaceae</taxon>
        <taxon>Cognaticolwellia</taxon>
    </lineage>
</organism>
<dbReference type="Pfam" id="PF05922">
    <property type="entry name" value="Inhibitor_I9"/>
    <property type="match status" value="1"/>
</dbReference>
<evidence type="ECO:0000256" key="1">
    <source>
        <dbReference type="ARBA" id="ARBA00004613"/>
    </source>
</evidence>
<evidence type="ECO:0000256" key="2">
    <source>
        <dbReference type="ARBA" id="ARBA00011073"/>
    </source>
</evidence>
<evidence type="ECO:0000256" key="9">
    <source>
        <dbReference type="PROSITE-ProRule" id="PRU01240"/>
    </source>
</evidence>
<evidence type="ECO:0000256" key="6">
    <source>
        <dbReference type="ARBA" id="ARBA00022825"/>
    </source>
</evidence>
<sequence>MIDNKIPSYYSHNFKRLCSFFIAMFVAISANAENVKVTTHDFNAKSIVSANESYKKVIADNGKAIYIVRMNSPSVASYKGGIEAFSATNPATLGVKSLNANSKASKQYSKFLKSKQTDLVEHCERAFGRKINVKYKYQHAFNGVAMELDQQEAKALATLPNVISVTQERIEYPLTDAGPAWIGADKIWQGRHSDKHHGKHGKNHKMGSMGEGAVVAILDTGINHDHPSFADVGGDGYDHENPLGSGNYIPGSYCDTNPGFCNDKLIGAWDMVQTSADPNSPEDSDGHGSHTASTTAGNFVNSAVMFAPTADLSRDISGVAPHANIIIYDVCVDGCPGSALLAAIDQVVIDSANLPNGIQSLNYSISGGENPYSDAVELGFLNATAAGIYVAVSAGNSGPGAATVAHNSPWVSTTGAMTHNRKIENAVVDMSSDDDALANIVGKGFTSGYGPAAMVYAGNFPTANGSLNDTTPEQCLDPFPAGHFNGEIVVCDRGEIARTAKGANVLAGGAGGFVLVNAAANGEAVVGDAHFLPGVHLGFTNGEVLKNWLASNANTMGSIQGYSLNLDDANGDITAGFSSRGPNTTLDILKPDITAPGVDIMAAVNTDGVTPSPEYAFLSGTSMSSPHNAGSGALVSMLTDWTPYEIKSALMMTSKSNHLLKDDAMTPADPFDVGAGRVQLNKVLRSGLVLSETPENFLAADPSAGGDPRTLNIASMQESNCVRTCSWTRVVTHTGDRQGHWKLSGNSDTMQVNVSPKNISLRPGESANITITADTTLAPTGWNFGELKLEASGHHFVNLHMPIAVNTNRSSTANLSKTVDMASAKEGDVLNYEIKVTNGQMIDVIDITDMLPNGMSLVDGSVSSAITNGSEASPVSVNDNQIDWSVYLDVGGLELQQSPAPFGYFSLGAFGIAPFGCPANCDDGAFILDIPPFDYNGQTYSSVIWSVNGTIEVGTASGLATTFANQDLPNATPPNNILAPFWADLNLGAGGNWYVAVLNAGPQQFTIYEWENVPFFGETTTSTFQVWVETGTSNIWFVYADLPFIPANLTVGIENDDGTVGSSYFNNGNGTSPVPGVDLKVVRTEGGTATLNFQGEIDRCHKKHDNVKVNEVQMNAGGTVEMAYAATTCETKGKGKRGQKH</sequence>
<dbReference type="InterPro" id="IPR023828">
    <property type="entry name" value="Peptidase_S8_Ser-AS"/>
</dbReference>
<dbReference type="InterPro" id="IPR036852">
    <property type="entry name" value="Peptidase_S8/S53_dom_sf"/>
</dbReference>
<feature type="active site" description="Charge relay system" evidence="8 9">
    <location>
        <position position="622"/>
    </location>
</feature>
<feature type="region of interest" description="Disordered" evidence="11">
    <location>
        <begin position="273"/>
        <end position="294"/>
    </location>
</feature>
<evidence type="ECO:0000259" key="16">
    <source>
        <dbReference type="Pfam" id="PF17766"/>
    </source>
</evidence>
<evidence type="ECO:0000313" key="17">
    <source>
        <dbReference type="EMBL" id="ASP48346.1"/>
    </source>
</evidence>
<dbReference type="Proteomes" id="UP000202259">
    <property type="component" value="Chromosome"/>
</dbReference>
<gene>
    <name evidence="17" type="ORF">B5D82_11575</name>
</gene>
<dbReference type="KEGG" id="cber:B5D82_11575"/>
<evidence type="ECO:0000256" key="11">
    <source>
        <dbReference type="SAM" id="MobiDB-lite"/>
    </source>
</evidence>
<accession>A0A222G8X5</accession>
<evidence type="ECO:0000259" key="15">
    <source>
        <dbReference type="Pfam" id="PF05922"/>
    </source>
</evidence>
<keyword evidence="4 12" id="KW-0732">Signal</keyword>
<dbReference type="InterPro" id="IPR045051">
    <property type="entry name" value="SBT"/>
</dbReference>
<dbReference type="RefSeq" id="WP_081151692.1">
    <property type="nucleotide sequence ID" value="NZ_CP020465.1"/>
</dbReference>